<evidence type="ECO:0000256" key="9">
    <source>
        <dbReference type="SAM" id="MobiDB-lite"/>
    </source>
</evidence>
<dbReference type="InterPro" id="IPR014724">
    <property type="entry name" value="RNA_pol_RPB2_OB-fold"/>
</dbReference>
<dbReference type="SUPFAM" id="SSF64484">
    <property type="entry name" value="beta and beta-prime subunits of DNA dependent RNA-polymerase"/>
    <property type="match status" value="1"/>
</dbReference>
<reference evidence="16 17" key="1">
    <citation type="journal article" date="2015" name="Nature">
        <title>rRNA introns, odd ribosomes, and small enigmatic genomes across a large radiation of phyla.</title>
        <authorList>
            <person name="Brown C.T."/>
            <person name="Hug L.A."/>
            <person name="Thomas B.C."/>
            <person name="Sharon I."/>
            <person name="Castelle C.J."/>
            <person name="Singh A."/>
            <person name="Wilkins M.J."/>
            <person name="Williams K.H."/>
            <person name="Banfield J.F."/>
        </authorList>
    </citation>
    <scope>NUCLEOTIDE SEQUENCE [LARGE SCALE GENOMIC DNA]</scope>
</reference>
<dbReference type="InterPro" id="IPR037033">
    <property type="entry name" value="DNA-dir_RNAP_su2_hyb_sf"/>
</dbReference>
<dbReference type="GO" id="GO:0003677">
    <property type="term" value="F:DNA binding"/>
    <property type="evidence" value="ECO:0007669"/>
    <property type="project" value="UniProtKB-UniRule"/>
</dbReference>
<dbReference type="InterPro" id="IPR007121">
    <property type="entry name" value="RNA_pol_bsu_CS"/>
</dbReference>
<dbReference type="InterPro" id="IPR007120">
    <property type="entry name" value="DNA-dir_RNAP_su2_dom"/>
</dbReference>
<evidence type="ECO:0000256" key="3">
    <source>
        <dbReference type="ARBA" id="ARBA00022695"/>
    </source>
</evidence>
<evidence type="ECO:0000259" key="15">
    <source>
        <dbReference type="Pfam" id="PF10385"/>
    </source>
</evidence>
<feature type="region of interest" description="Disordered" evidence="9">
    <location>
        <begin position="1065"/>
        <end position="1090"/>
    </location>
</feature>
<dbReference type="Gene3D" id="2.30.150.10">
    <property type="entry name" value="DNA-directed RNA polymerase, beta subunit, external 1 domain"/>
    <property type="match status" value="1"/>
</dbReference>
<dbReference type="AlphaFoldDB" id="A0A0G1FCS2"/>
<dbReference type="Gene3D" id="3.90.1110.10">
    <property type="entry name" value="RNA polymerase Rpb2, domain 2"/>
    <property type="match status" value="1"/>
</dbReference>
<comment type="catalytic activity">
    <reaction evidence="5 6 8">
        <text>RNA(n) + a ribonucleoside 5'-triphosphate = RNA(n+1) + diphosphate</text>
        <dbReference type="Rhea" id="RHEA:21248"/>
        <dbReference type="Rhea" id="RHEA-COMP:14527"/>
        <dbReference type="Rhea" id="RHEA-COMP:17342"/>
        <dbReference type="ChEBI" id="CHEBI:33019"/>
        <dbReference type="ChEBI" id="CHEBI:61557"/>
        <dbReference type="ChEBI" id="CHEBI:140395"/>
        <dbReference type="EC" id="2.7.7.6"/>
    </reaction>
</comment>
<accession>A0A0G1FCS2</accession>
<gene>
    <name evidence="6" type="primary">rpoB</name>
    <name evidence="16" type="ORF">UV59_C0016G0041</name>
</gene>
<comment type="similarity">
    <text evidence="6 7">Belongs to the RNA polymerase beta chain family.</text>
</comment>
<dbReference type="GO" id="GO:0003899">
    <property type="term" value="F:DNA-directed RNA polymerase activity"/>
    <property type="evidence" value="ECO:0007669"/>
    <property type="project" value="UniProtKB-UniRule"/>
</dbReference>
<keyword evidence="3 6" id="KW-0548">Nucleotidyltransferase</keyword>
<dbReference type="InterPro" id="IPR007642">
    <property type="entry name" value="RNA_pol_Rpb2_2"/>
</dbReference>
<dbReference type="PROSITE" id="PS01166">
    <property type="entry name" value="RNA_POL_BETA"/>
    <property type="match status" value="1"/>
</dbReference>
<evidence type="ECO:0000256" key="5">
    <source>
        <dbReference type="ARBA" id="ARBA00048552"/>
    </source>
</evidence>
<dbReference type="CDD" id="cd00653">
    <property type="entry name" value="RNA_pol_B_RPB2"/>
    <property type="match status" value="1"/>
</dbReference>
<dbReference type="STRING" id="1618436.UV59_C0016G0041"/>
<comment type="function">
    <text evidence="6 8">DNA-dependent RNA polymerase catalyzes the transcription of DNA into RNA using the four ribonucleoside triphosphates as substrates.</text>
</comment>
<dbReference type="Gene3D" id="2.40.50.100">
    <property type="match status" value="1"/>
</dbReference>
<dbReference type="InterPro" id="IPR019462">
    <property type="entry name" value="DNA-dir_RNA_pol_bsu_external_1"/>
</dbReference>
<evidence type="ECO:0000256" key="1">
    <source>
        <dbReference type="ARBA" id="ARBA00022478"/>
    </source>
</evidence>
<evidence type="ECO:0000313" key="17">
    <source>
        <dbReference type="Proteomes" id="UP000034543"/>
    </source>
</evidence>
<protein>
    <recommendedName>
        <fullName evidence="6 8">DNA-directed RNA polymerase subunit beta</fullName>
        <shortName evidence="6">RNAP subunit beta</shortName>
        <ecNumber evidence="6 8">2.7.7.6</ecNumber>
    </recommendedName>
    <alternativeName>
        <fullName evidence="6">RNA polymerase subunit beta</fullName>
    </alternativeName>
    <alternativeName>
        <fullName evidence="6">Transcriptase subunit beta</fullName>
    </alternativeName>
</protein>
<comment type="subunit">
    <text evidence="6 8">The RNAP catalytic core consists of 2 alpha, 1 beta, 1 beta' and 1 omega subunit. When a sigma factor is associated with the core the holoenzyme is formed, which can initiate transcription.</text>
</comment>
<dbReference type="InterPro" id="IPR015712">
    <property type="entry name" value="DNA-dir_RNA_pol_su2"/>
</dbReference>
<keyword evidence="1 6" id="KW-0240">DNA-directed RNA polymerase</keyword>
<evidence type="ECO:0000256" key="6">
    <source>
        <dbReference type="HAMAP-Rule" id="MF_01321"/>
    </source>
</evidence>
<organism evidence="16 17">
    <name type="scientific">Candidatus Gottesmanbacteria bacterium GW2011_GWA1_43_11</name>
    <dbReference type="NCBI Taxonomy" id="1618436"/>
    <lineage>
        <taxon>Bacteria</taxon>
        <taxon>Candidatus Gottesmaniibacteriota</taxon>
    </lineage>
</organism>
<evidence type="ECO:0000256" key="2">
    <source>
        <dbReference type="ARBA" id="ARBA00022679"/>
    </source>
</evidence>
<evidence type="ECO:0000259" key="11">
    <source>
        <dbReference type="Pfam" id="PF04560"/>
    </source>
</evidence>
<dbReference type="Proteomes" id="UP000034543">
    <property type="component" value="Unassembled WGS sequence"/>
</dbReference>
<evidence type="ECO:0000259" key="10">
    <source>
        <dbReference type="Pfam" id="PF00562"/>
    </source>
</evidence>
<dbReference type="EMBL" id="LCFB01000016">
    <property type="protein sequence ID" value="KKS84653.1"/>
    <property type="molecule type" value="Genomic_DNA"/>
</dbReference>
<dbReference type="GO" id="GO:0032549">
    <property type="term" value="F:ribonucleoside binding"/>
    <property type="evidence" value="ECO:0007669"/>
    <property type="project" value="InterPro"/>
</dbReference>
<dbReference type="NCBIfam" id="NF001616">
    <property type="entry name" value="PRK00405.1"/>
    <property type="match status" value="1"/>
</dbReference>
<evidence type="ECO:0000256" key="7">
    <source>
        <dbReference type="RuleBase" id="RU000434"/>
    </source>
</evidence>
<dbReference type="InterPro" id="IPR042107">
    <property type="entry name" value="DNA-dir_RNA_pol_bsu_ext_1_sf"/>
</dbReference>
<dbReference type="Pfam" id="PF04563">
    <property type="entry name" value="RNA_pol_Rpb2_1"/>
    <property type="match status" value="1"/>
</dbReference>
<dbReference type="InterPro" id="IPR007645">
    <property type="entry name" value="RNA_pol_Rpb2_3"/>
</dbReference>
<dbReference type="Pfam" id="PF00562">
    <property type="entry name" value="RNA_pol_Rpb2_6"/>
    <property type="match status" value="1"/>
</dbReference>
<feature type="domain" description="RNA polymerase Rpb2" evidence="12">
    <location>
        <begin position="103"/>
        <end position="296"/>
    </location>
</feature>
<dbReference type="Pfam" id="PF10385">
    <property type="entry name" value="RNA_pol_Rpb2_45"/>
    <property type="match status" value="1"/>
</dbReference>
<keyword evidence="2 6" id="KW-0808">Transferase</keyword>
<dbReference type="NCBIfam" id="TIGR02013">
    <property type="entry name" value="rpoB"/>
    <property type="match status" value="1"/>
</dbReference>
<evidence type="ECO:0000256" key="8">
    <source>
        <dbReference type="RuleBase" id="RU363031"/>
    </source>
</evidence>
<dbReference type="EC" id="2.7.7.6" evidence="6 8"/>
<keyword evidence="4 6" id="KW-0804">Transcription</keyword>
<dbReference type="InterPro" id="IPR007641">
    <property type="entry name" value="RNA_pol_Rpb2_7"/>
</dbReference>
<name>A0A0G1FCS2_9BACT</name>
<evidence type="ECO:0000313" key="16">
    <source>
        <dbReference type="EMBL" id="KKS84653.1"/>
    </source>
</evidence>
<dbReference type="Pfam" id="PF04565">
    <property type="entry name" value="RNA_pol_Rpb2_3"/>
    <property type="match status" value="1"/>
</dbReference>
<feature type="domain" description="RNA polymerase Rpb2" evidence="14">
    <location>
        <begin position="360"/>
        <end position="427"/>
    </location>
</feature>
<dbReference type="Gene3D" id="2.40.270.10">
    <property type="entry name" value="DNA-directed RNA polymerase, subunit 2, domain 6"/>
    <property type="match status" value="2"/>
</dbReference>
<dbReference type="InterPro" id="IPR037034">
    <property type="entry name" value="RNA_pol_Rpb2_2_sf"/>
</dbReference>
<dbReference type="PANTHER" id="PTHR20856">
    <property type="entry name" value="DNA-DIRECTED RNA POLYMERASE I SUBUNIT 2"/>
    <property type="match status" value="1"/>
</dbReference>
<sequence>MFLDHGIRELLDEISPVEDFTGKNWSLSFGGYVFGKPPHTAREALEKGVTYDMPLRVEATLTNKQTGRSITQEVFLGDIPAVTENGTFVINGIERCVVNQLVRSPGVYFNGSIDPNTGRTLFSAEIRPLHGSWLEFAVAKNDVISVRIDRRRKFVATTLLRAIGFGSDEELLNLFKAVDINPDHSYIEMTLEKDPTKSQIDAVLEIYRKMRPGEPVVLDNAQELLTNMFFNSRRYDLGRVGRFKMNKKLGLAVENTNKNWVLNKDDILGAVRYLIGLTNGKGYIDDIDHLANRRVRRVGELVATSAFRIGLLRLERMIREKMSLAGSTPEDELTPTQIVNARPVIATINDFFRSSQLSTILDQTNPLAEVDNLRRLTVMGSGGISRERASFSIRDINASQYGRIDPVRSPEGPNIGLVTYLALYARVNEYGFLETPYKKVVKETKNGKLHVRLTNEIAYLAADDEREVKITHADVVLDTDGFIMNERVPARYRGDFIEVLSEQIDYIDIIPRQVVGTSASLIPFLAHDEANRALMGTHMQCQAVPLLTPHSPVVGTGMESEVASAMGRVAYAKNAGVVSYVDGTHVVIKTGPKTEDTYRIEKFKRSAQSTCYSQRALVKPGQKVKPGEIVIDGPASQNGELALGQNLLIAYMSYDGLGYEDAIVISDRLVRDDVLTSINIEEYEATVVDTKLGPEETTRDIPNVGEDALQNLDEEGIVVVGAEVGPNDILVGKIAPKGETELTAEERLLRAIFGEKAREVRDTSLRMPHGERGTVIDIKILDREKGDELESGANRKIIIKVAQIRKVVVGDKLAGRHGNKGVISKIVSEADMPYLSDGTPVDIIISPLSVLSRMNLGQLLESHLGIAAYRQGYKVAVPVFEKISEERIQQELDKSHFPTNGKVTLYDGRTGQAFERTILVGVGYIMKLIHMVEDKTHARSTGPYSLVTQQPLGGKAQMGGQRLGEMEVWALEAHRAAHTLQEMLTIKSDDVVGRAKAFEAIVKGIDIPASNVPESFKVLVKELQALSLNIIPTGVVTAQTRLADLTDKTETKKEDIAEAMGAELVPEAGATEVSKPEPEDEATVKEALVS</sequence>
<comment type="caution">
    <text evidence="16">The sequence shown here is derived from an EMBL/GenBank/DDBJ whole genome shotgun (WGS) entry which is preliminary data.</text>
</comment>
<dbReference type="InterPro" id="IPR007644">
    <property type="entry name" value="RNA_pol_bsu_protrusion"/>
</dbReference>
<feature type="domain" description="DNA-directed RNA polymerase beta subunit external 1" evidence="15">
    <location>
        <begin position="437"/>
        <end position="509"/>
    </location>
</feature>
<dbReference type="InterPro" id="IPR010243">
    <property type="entry name" value="RNA_pol_bsu_bac"/>
</dbReference>
<dbReference type="PATRIC" id="fig|1618436.3.peg.867"/>
<dbReference type="Gene3D" id="2.40.50.150">
    <property type="match status" value="1"/>
</dbReference>
<dbReference type="Pfam" id="PF04560">
    <property type="entry name" value="RNA_pol_Rpb2_7"/>
    <property type="match status" value="1"/>
</dbReference>
<feature type="domain" description="RNA polymerase Rpb2" evidence="11">
    <location>
        <begin position="959"/>
        <end position="1030"/>
    </location>
</feature>
<feature type="domain" description="DNA-directed RNA polymerase subunit 2 hybrid-binding" evidence="10">
    <location>
        <begin position="572"/>
        <end position="957"/>
    </location>
</feature>
<dbReference type="GO" id="GO:0006351">
    <property type="term" value="P:DNA-templated transcription"/>
    <property type="evidence" value="ECO:0007669"/>
    <property type="project" value="UniProtKB-UniRule"/>
</dbReference>
<proteinExistence type="inferred from homology"/>
<feature type="domain" description="RNA polymerase beta subunit protrusion" evidence="13">
    <location>
        <begin position="18"/>
        <end position="344"/>
    </location>
</feature>
<evidence type="ECO:0000259" key="12">
    <source>
        <dbReference type="Pfam" id="PF04561"/>
    </source>
</evidence>
<evidence type="ECO:0000256" key="4">
    <source>
        <dbReference type="ARBA" id="ARBA00023163"/>
    </source>
</evidence>
<evidence type="ECO:0000259" key="13">
    <source>
        <dbReference type="Pfam" id="PF04563"/>
    </source>
</evidence>
<dbReference type="Gene3D" id="3.90.1100.10">
    <property type="match status" value="1"/>
</dbReference>
<evidence type="ECO:0000259" key="14">
    <source>
        <dbReference type="Pfam" id="PF04565"/>
    </source>
</evidence>
<dbReference type="HAMAP" id="MF_01321">
    <property type="entry name" value="RNApol_bact_RpoB"/>
    <property type="match status" value="1"/>
</dbReference>
<dbReference type="GO" id="GO:0000428">
    <property type="term" value="C:DNA-directed RNA polymerase complex"/>
    <property type="evidence" value="ECO:0007669"/>
    <property type="project" value="UniProtKB-KW"/>
</dbReference>
<dbReference type="Gene3D" id="3.90.1800.10">
    <property type="entry name" value="RNA polymerase alpha subunit dimerisation domain"/>
    <property type="match status" value="1"/>
</dbReference>
<dbReference type="Pfam" id="PF04561">
    <property type="entry name" value="RNA_pol_Rpb2_2"/>
    <property type="match status" value="1"/>
</dbReference>